<accession>A0A8J4S0B8</accession>
<comment type="caution">
    <text evidence="2">The sequence shown here is derived from an EMBL/GenBank/DDBJ whole genome shotgun (WGS) entry which is preliminary data.</text>
</comment>
<organism evidence="2 3">
    <name type="scientific">Castanea mollissima</name>
    <name type="common">Chinese chestnut</name>
    <dbReference type="NCBI Taxonomy" id="60419"/>
    <lineage>
        <taxon>Eukaryota</taxon>
        <taxon>Viridiplantae</taxon>
        <taxon>Streptophyta</taxon>
        <taxon>Embryophyta</taxon>
        <taxon>Tracheophyta</taxon>
        <taxon>Spermatophyta</taxon>
        <taxon>Magnoliopsida</taxon>
        <taxon>eudicotyledons</taxon>
        <taxon>Gunneridae</taxon>
        <taxon>Pentapetalae</taxon>
        <taxon>rosids</taxon>
        <taxon>fabids</taxon>
        <taxon>Fagales</taxon>
        <taxon>Fagaceae</taxon>
        <taxon>Castanea</taxon>
    </lineage>
</organism>
<evidence type="ECO:0000313" key="2">
    <source>
        <dbReference type="EMBL" id="KAF3973103.1"/>
    </source>
</evidence>
<proteinExistence type="predicted"/>
<dbReference type="AlphaFoldDB" id="A0A8J4S0B8"/>
<keyword evidence="3" id="KW-1185">Reference proteome</keyword>
<protein>
    <submittedName>
        <fullName evidence="2">Uncharacterized protein</fullName>
    </submittedName>
</protein>
<sequence length="153" mass="17521">MWASWVVGCNSLYPAIQRSLFYGASLVSLLNLNCNSSKTSAISSIDWSIMFPFALWSLWLHRNNMAFDRAHNPQNLKTEALARASEFFYLGINGKQIRTKQKIQDNNHEKDPNKERLKDCHINRVFGSSWMPQPELIGNSDTATGERRKSTIE</sequence>
<gene>
    <name evidence="2" type="ORF">CMV_003444</name>
</gene>
<evidence type="ECO:0000256" key="1">
    <source>
        <dbReference type="SAM" id="MobiDB-lite"/>
    </source>
</evidence>
<reference evidence="2" key="1">
    <citation type="submission" date="2020-03" db="EMBL/GenBank/DDBJ databases">
        <title>Castanea mollissima Vanexum genome sequencing.</title>
        <authorList>
            <person name="Staton M."/>
        </authorList>
    </citation>
    <scope>NUCLEOTIDE SEQUENCE</scope>
    <source>
        <tissue evidence="2">Leaf</tissue>
    </source>
</reference>
<dbReference type="Proteomes" id="UP000737018">
    <property type="component" value="Unassembled WGS sequence"/>
</dbReference>
<dbReference type="OrthoDB" id="1906820at2759"/>
<feature type="region of interest" description="Disordered" evidence="1">
    <location>
        <begin position="132"/>
        <end position="153"/>
    </location>
</feature>
<evidence type="ECO:0000313" key="3">
    <source>
        <dbReference type="Proteomes" id="UP000737018"/>
    </source>
</evidence>
<name>A0A8J4S0B8_9ROSI</name>
<feature type="compositionally biased region" description="Basic and acidic residues" evidence="1">
    <location>
        <begin position="144"/>
        <end position="153"/>
    </location>
</feature>
<dbReference type="EMBL" id="JRKL02000275">
    <property type="protein sequence ID" value="KAF3973103.1"/>
    <property type="molecule type" value="Genomic_DNA"/>
</dbReference>